<comment type="caution">
    <text evidence="3">The sequence shown here is derived from an EMBL/GenBank/DDBJ whole genome shotgun (WGS) entry which is preliminary data.</text>
</comment>
<dbReference type="RefSeq" id="WP_251498917.1">
    <property type="nucleotide sequence ID" value="NZ_CAJSLV010000094.1"/>
</dbReference>
<gene>
    <name evidence="3" type="ORF">SCOCK_610021</name>
</gene>
<organism evidence="3 4">
    <name type="scientific">Actinacidiphila cocklensis</name>
    <dbReference type="NCBI Taxonomy" id="887465"/>
    <lineage>
        <taxon>Bacteria</taxon>
        <taxon>Bacillati</taxon>
        <taxon>Actinomycetota</taxon>
        <taxon>Actinomycetes</taxon>
        <taxon>Kitasatosporales</taxon>
        <taxon>Streptomycetaceae</taxon>
        <taxon>Actinacidiphila</taxon>
    </lineage>
</organism>
<dbReference type="GO" id="GO:0016787">
    <property type="term" value="F:hydrolase activity"/>
    <property type="evidence" value="ECO:0007669"/>
    <property type="project" value="InterPro"/>
</dbReference>
<dbReference type="Pfam" id="PF04909">
    <property type="entry name" value="Amidohydro_2"/>
    <property type="match status" value="1"/>
</dbReference>
<evidence type="ECO:0000313" key="3">
    <source>
        <dbReference type="EMBL" id="CAG6397993.1"/>
    </source>
</evidence>
<protein>
    <submittedName>
        <fullName evidence="3">L-fuconolactonase</fullName>
    </submittedName>
</protein>
<feature type="domain" description="Amidohydrolase-related" evidence="2">
    <location>
        <begin position="19"/>
        <end position="289"/>
    </location>
</feature>
<keyword evidence="4" id="KW-1185">Reference proteome</keyword>
<dbReference type="AlphaFoldDB" id="A0A9W4GVJ8"/>
<accession>A0A9W4GVJ8</accession>
<dbReference type="PANTHER" id="PTHR43569:SF1">
    <property type="entry name" value="BLL3371 PROTEIN"/>
    <property type="match status" value="1"/>
</dbReference>
<dbReference type="Proteomes" id="UP001152519">
    <property type="component" value="Unassembled WGS sequence"/>
</dbReference>
<dbReference type="PANTHER" id="PTHR43569">
    <property type="entry name" value="AMIDOHYDROLASE"/>
    <property type="match status" value="1"/>
</dbReference>
<evidence type="ECO:0000259" key="2">
    <source>
        <dbReference type="Pfam" id="PF04909"/>
    </source>
</evidence>
<dbReference type="InterPro" id="IPR032466">
    <property type="entry name" value="Metal_Hydrolase"/>
</dbReference>
<dbReference type="Gene3D" id="3.20.20.140">
    <property type="entry name" value="Metal-dependent hydrolases"/>
    <property type="match status" value="1"/>
</dbReference>
<name>A0A9W4GVJ8_9ACTN</name>
<comment type="similarity">
    <text evidence="1">Belongs to the metallo-dependent hydrolases superfamily.</text>
</comment>
<evidence type="ECO:0000313" key="4">
    <source>
        <dbReference type="Proteomes" id="UP001152519"/>
    </source>
</evidence>
<reference evidence="3" key="1">
    <citation type="submission" date="2021-05" db="EMBL/GenBank/DDBJ databases">
        <authorList>
            <person name="Arsene-Ploetze F."/>
        </authorList>
    </citation>
    <scope>NUCLEOTIDE SEQUENCE</scope>
    <source>
        <strain evidence="3">DSM 42138</strain>
    </source>
</reference>
<sequence length="305" mass="32785">MTMDQPSGGAAAERAPVLDSHVHFWDPQHLSYPWLADVPALDRRFSPSGFLGDVPEPVEAVFVEAGRHPDQAAQEVRWVRSLARTQPWIRGAVAHVSLDDPVGAPDAIGRFAADPFVVGVRHNIQDEEPGFTEGAGFRAGVGLLGRAGLPFDACVRERQLGEVAELAAACPQTLIVLDHLGKPSVPGPDPAWRPALHRLARRDNVVCKLSGLATEAAPGTDATALLAVLREVLEAFGPDRCLYGGDWPVMTLATSYGSWLDLVREALFDLPAADADAVMRTNAVRTYRLQDRGAAPMSDEADRPA</sequence>
<proteinExistence type="inferred from homology"/>
<dbReference type="SUPFAM" id="SSF51556">
    <property type="entry name" value="Metallo-dependent hydrolases"/>
    <property type="match status" value="1"/>
</dbReference>
<dbReference type="InterPro" id="IPR052350">
    <property type="entry name" value="Metallo-dep_Lactonases"/>
</dbReference>
<dbReference type="InterPro" id="IPR006680">
    <property type="entry name" value="Amidohydro-rel"/>
</dbReference>
<evidence type="ECO:0000256" key="1">
    <source>
        <dbReference type="ARBA" id="ARBA00038310"/>
    </source>
</evidence>
<dbReference type="EMBL" id="CAJSLV010000094">
    <property type="protein sequence ID" value="CAG6397993.1"/>
    <property type="molecule type" value="Genomic_DNA"/>
</dbReference>